<evidence type="ECO:0000313" key="30">
    <source>
        <dbReference type="Proteomes" id="UP000261187"/>
    </source>
</evidence>
<evidence type="ECO:0000313" key="47">
    <source>
        <dbReference type="Proteomes" id="UP000423156"/>
    </source>
</evidence>
<reference evidence="2" key="3">
    <citation type="submission" date="2021-06" db="EMBL/GenBank/DDBJ databases">
        <title>Collection of gut derived symbiotic bacterial strains cultured from healthy donors.</title>
        <authorList>
            <person name="Lin H."/>
            <person name="Littmann E."/>
            <person name="Pamer E.G."/>
        </authorList>
    </citation>
    <scope>NUCLEOTIDE SEQUENCE</scope>
    <source>
        <strain evidence="2">MSK.21.60</strain>
    </source>
</reference>
<evidence type="ECO:0000313" key="33">
    <source>
        <dbReference type="Proteomes" id="UP000283872"/>
    </source>
</evidence>
<evidence type="ECO:0000313" key="3">
    <source>
        <dbReference type="EMBL" id="MCE4123519.1"/>
    </source>
</evidence>
<dbReference type="EMBL" id="JAPDVH010000003">
    <property type="protein sequence ID" value="MCW4157185.1"/>
    <property type="molecule type" value="Genomic_DNA"/>
</dbReference>
<dbReference type="Proteomes" id="UP000358159">
    <property type="component" value="Unassembled WGS sequence"/>
</dbReference>
<evidence type="ECO:0000313" key="29">
    <source>
        <dbReference type="EMBL" id="RHK43681.1"/>
    </source>
</evidence>
<dbReference type="RefSeq" id="WP_006848167.1">
    <property type="nucleotide sequence ID" value="NZ_CATKVS010000007.1"/>
</dbReference>
<evidence type="ECO:0000313" key="38">
    <source>
        <dbReference type="Proteomes" id="UP000285776"/>
    </source>
</evidence>
<evidence type="ECO:0000313" key="43">
    <source>
        <dbReference type="Proteomes" id="UP000390763"/>
    </source>
</evidence>
<evidence type="ECO:0000313" key="25">
    <source>
        <dbReference type="EMBL" id="RGX84309.1"/>
    </source>
</evidence>
<protein>
    <submittedName>
        <fullName evidence="10">Uncharacterized protein</fullName>
    </submittedName>
</protein>
<dbReference type="EMBL" id="QRVA01000072">
    <property type="protein sequence ID" value="RGS10036.1"/>
    <property type="molecule type" value="Genomic_DNA"/>
</dbReference>
<evidence type="ECO:0000313" key="23">
    <source>
        <dbReference type="EMBL" id="RGW40359.1"/>
    </source>
</evidence>
<evidence type="ECO:0000313" key="28">
    <source>
        <dbReference type="EMBL" id="RHK06063.1"/>
    </source>
</evidence>
<evidence type="ECO:0000313" key="46">
    <source>
        <dbReference type="Proteomes" id="UP000421408"/>
    </source>
</evidence>
<dbReference type="Proteomes" id="UP000283872">
    <property type="component" value="Unassembled WGS sequence"/>
</dbReference>
<dbReference type="Proteomes" id="UP001209476">
    <property type="component" value="Unassembled WGS sequence"/>
</dbReference>
<dbReference type="Proteomes" id="UP001209417">
    <property type="component" value="Unassembled WGS sequence"/>
</dbReference>
<reference evidence="3" key="4">
    <citation type="submission" date="2021-12" db="EMBL/GenBank/DDBJ databases">
        <authorList>
            <person name="Lv X."/>
        </authorList>
    </citation>
    <scope>NUCLEOTIDE SEQUENCE</scope>
    <source>
        <strain evidence="3">HF2106</strain>
    </source>
</reference>
<dbReference type="EMBL" id="QSUC01000041">
    <property type="protein sequence ID" value="RGN05463.1"/>
    <property type="molecule type" value="Genomic_DNA"/>
</dbReference>
<evidence type="ECO:0000313" key="9">
    <source>
        <dbReference type="EMBL" id="MCW4138941.1"/>
    </source>
</evidence>
<dbReference type="Proteomes" id="UP001205506">
    <property type="component" value="Unassembled WGS sequence"/>
</dbReference>
<dbReference type="EMBL" id="QSFW01000003">
    <property type="protein sequence ID" value="RHA88813.1"/>
    <property type="molecule type" value="Genomic_DNA"/>
</dbReference>
<dbReference type="EMBL" id="QRNB01000167">
    <property type="protein sequence ID" value="RHK06063.1"/>
    <property type="molecule type" value="Genomic_DNA"/>
</dbReference>
<dbReference type="EMBL" id="JAJTVO010000039">
    <property type="protein sequence ID" value="MCE4123519.1"/>
    <property type="molecule type" value="Genomic_DNA"/>
</dbReference>
<evidence type="ECO:0000313" key="14">
    <source>
        <dbReference type="EMBL" id="MQN84539.1"/>
    </source>
</evidence>
<evidence type="ECO:0000313" key="45">
    <source>
        <dbReference type="Proteomes" id="UP000421283"/>
    </source>
</evidence>
<dbReference type="EMBL" id="JAHOEP010000057">
    <property type="protein sequence ID" value="MBV3409470.1"/>
    <property type="molecule type" value="Genomic_DNA"/>
</dbReference>
<feature type="region of interest" description="Disordered" evidence="1">
    <location>
        <begin position="13"/>
        <end position="50"/>
    </location>
</feature>
<dbReference type="Proteomes" id="UP000283785">
    <property type="component" value="Unassembled WGS sequence"/>
</dbReference>
<dbReference type="Proteomes" id="UP000286501">
    <property type="component" value="Unassembled WGS sequence"/>
</dbReference>
<dbReference type="Proteomes" id="UP000423156">
    <property type="component" value="Unassembled WGS sequence"/>
</dbReference>
<evidence type="ECO:0000313" key="22">
    <source>
        <dbReference type="EMBL" id="RGU96548.1"/>
    </source>
</evidence>
<dbReference type="EMBL" id="QSCI01000227">
    <property type="protein sequence ID" value="RGX84309.1"/>
    <property type="molecule type" value="Genomic_DNA"/>
</dbReference>
<reference evidence="30 31" key="1">
    <citation type="submission" date="2018-08" db="EMBL/GenBank/DDBJ databases">
        <title>A genome reference for cultivated species of the human gut microbiota.</title>
        <authorList>
            <person name="Zou Y."/>
            <person name="Xue W."/>
            <person name="Luo G."/>
        </authorList>
    </citation>
    <scope>NUCLEOTIDE SEQUENCE [LARGE SCALE GENOMIC DNA]</scope>
    <source>
        <strain evidence="24 38">AF10-17</strain>
        <strain evidence="23 32">AF12-50</strain>
        <strain evidence="22 36">AF15-25</strain>
        <strain evidence="21 39">AF22-1</strain>
        <strain evidence="20 33">AF24-12</strain>
        <strain evidence="29 34">AF43-2</strain>
        <strain evidence="28 40">AF46-2NS</strain>
        <strain evidence="27 41">AM22-1</strain>
        <strain evidence="26 35">AM42-23AC</strain>
        <strain evidence="25 37">OF03-3</strain>
        <strain evidence="19 31">OM06-11</strain>
        <strain evidence="18 30">TF06-40</strain>
    </source>
</reference>
<dbReference type="Proteomes" id="UP000284990">
    <property type="component" value="Unassembled WGS sequence"/>
</dbReference>
<evidence type="ECO:0000313" key="10">
    <source>
        <dbReference type="EMBL" id="MCW4157185.1"/>
    </source>
</evidence>
<evidence type="ECO:0000313" key="16">
    <source>
        <dbReference type="EMBL" id="MQO55326.1"/>
    </source>
</evidence>
<dbReference type="EMBL" id="JANDWU010000040">
    <property type="protein sequence ID" value="MCP9550653.1"/>
    <property type="molecule type" value="Genomic_DNA"/>
</dbReference>
<evidence type="ECO:0000313" key="48">
    <source>
        <dbReference type="Proteomes" id="UP001209168"/>
    </source>
</evidence>
<evidence type="ECO:0000313" key="11">
    <source>
        <dbReference type="EMBL" id="MCW4166539.1"/>
    </source>
</evidence>
<evidence type="ECO:0000256" key="1">
    <source>
        <dbReference type="SAM" id="MobiDB-lite"/>
    </source>
</evidence>
<evidence type="ECO:0000313" key="24">
    <source>
        <dbReference type="EMBL" id="RGW74086.1"/>
    </source>
</evidence>
<dbReference type="EMBL" id="QRYP01000021">
    <property type="protein sequence ID" value="RGU96548.1"/>
    <property type="molecule type" value="Genomic_DNA"/>
</dbReference>
<evidence type="ECO:0000313" key="2">
    <source>
        <dbReference type="EMBL" id="MBV3409470.1"/>
    </source>
</evidence>
<dbReference type="Proteomes" id="UP000261187">
    <property type="component" value="Unassembled WGS sequence"/>
</dbReference>
<gene>
    <name evidence="29" type="ORF">DW064_15965</name>
    <name evidence="28" type="ORF">DW079_14655</name>
    <name evidence="27" type="ORF">DW250_14110</name>
    <name evidence="26" type="ORF">DW916_01760</name>
    <name evidence="24" type="ORF">DWV53_14580</name>
    <name evidence="23" type="ORF">DWV76_14290</name>
    <name evidence="22" type="ORF">DWW35_08650</name>
    <name evidence="21" type="ORF">DWX90_15145</name>
    <name evidence="20" type="ORF">DWY11_15470</name>
    <name evidence="25" type="ORF">DXA63_17210</name>
    <name evidence="19" type="ORF">DXB80_12005</name>
    <name evidence="18" type="ORF">DXC61_13680</name>
    <name evidence="17" type="ORF">F7D31_01820</name>
    <name evidence="16" type="ORF">F7D42_06295</name>
    <name evidence="15" type="ORF">F7D62_06250</name>
    <name evidence="13" type="ORF">F7D71_03320</name>
    <name evidence="14" type="ORF">F7D74_11270</name>
    <name evidence="12" type="ORF">F7D97_01425</name>
    <name evidence="2" type="ORF">KSW80_13890</name>
    <name evidence="3" type="ORF">LYY06_14955</name>
    <name evidence="6" type="ORF">NNC55_12510</name>
    <name evidence="5" type="ORF">NNC68_14415</name>
    <name evidence="4" type="ORF">NND11_09670</name>
    <name evidence="11" type="ORF">ONS98_15260</name>
    <name evidence="9" type="ORF">ONT01_14425</name>
    <name evidence="7" type="ORF">ONT05_11995</name>
    <name evidence="8" type="ORF">ONT19_16225</name>
    <name evidence="10" type="ORF">ONT23_17010</name>
</gene>
<dbReference type="EMBL" id="QRIN01000084">
    <property type="protein sequence ID" value="RHG62606.1"/>
    <property type="molecule type" value="Genomic_DNA"/>
</dbReference>
<evidence type="ECO:0000313" key="17">
    <source>
        <dbReference type="EMBL" id="MQO91425.1"/>
    </source>
</evidence>
<dbReference type="EMBL" id="JAPDUS010000024">
    <property type="protein sequence ID" value="MCW4094256.1"/>
    <property type="molecule type" value="Genomic_DNA"/>
</dbReference>
<dbReference type="EMBL" id="VZBZ01000026">
    <property type="protein sequence ID" value="MQN76911.1"/>
    <property type="molecule type" value="Genomic_DNA"/>
</dbReference>
<accession>A0A174K8A8</accession>
<evidence type="ECO:0000313" key="21">
    <source>
        <dbReference type="EMBL" id="RGS44874.1"/>
    </source>
</evidence>
<reference evidence="42 43" key="2">
    <citation type="submission" date="2019-09" db="EMBL/GenBank/DDBJ databases">
        <title>Distinct polysaccharide growth profiles of human intestinal Prevotella copri isolates.</title>
        <authorList>
            <person name="Fehlner-Peach H."/>
            <person name="Magnabosco C."/>
            <person name="Raghavan V."/>
            <person name="Scher J.U."/>
            <person name="Tett A."/>
            <person name="Cox L.M."/>
            <person name="Gottsegen C."/>
            <person name="Watters A."/>
            <person name="Wiltshire- Gordon J.D."/>
            <person name="Segata N."/>
            <person name="Bonneau R."/>
            <person name="Littman D.R."/>
        </authorList>
    </citation>
    <scope>NUCLEOTIDE SEQUENCE [LARGE SCALE GENOMIC DNA]</scope>
    <source>
        <strain evidence="13 47">BU41712</strain>
        <strain evidence="16 42">BVe41219</strain>
        <strain evidence="46">iAA108</strain>
        <strain evidence="14">IAA108</strain>
        <strain evidence="43">iAK279</strain>
        <strain evidence="15">IAK279</strain>
        <strain evidence="45">iAU3127</strain>
        <strain evidence="17">IAU3127</strain>
        <strain evidence="12">IK21513</strain>
        <strain evidence="44">iK21513</strain>
    </source>
</reference>
<dbReference type="EMBL" id="JAPDVG010000002">
    <property type="protein sequence ID" value="MCW4133093.1"/>
    <property type="molecule type" value="Genomic_DNA"/>
</dbReference>
<reference evidence="10" key="6">
    <citation type="submission" date="2022-11" db="EMBL/GenBank/DDBJ databases">
        <title>Genomic repertoires linked with pathogenic potency of arthritogenic Prevotella copri isolated from the gut of rheumatoid arthritis patients.</title>
        <authorList>
            <person name="Nii T."/>
            <person name="Maeda Y."/>
            <person name="Motooka D."/>
            <person name="Naito M."/>
            <person name="Matsumoto Y."/>
            <person name="Ogawa T."/>
            <person name="Oguro-Igashira E."/>
            <person name="Kishikawa T."/>
            <person name="Yamashita M."/>
            <person name="Koizumi S."/>
            <person name="Kurakawa T."/>
            <person name="Okumura R."/>
            <person name="Kayama H."/>
            <person name="Murakami M."/>
            <person name="Sakaguchi T."/>
            <person name="Das B."/>
            <person name="Nakamura S."/>
            <person name="Okada Y."/>
            <person name="Kumanogoh A."/>
            <person name="Takeda K."/>
        </authorList>
    </citation>
    <scope>NUCLEOTIDE SEQUENCE</scope>
    <source>
        <strain evidence="10">H012_8</strain>
        <strain evidence="8">H019-1</strain>
        <strain evidence="9">H105_2-2</strain>
        <strain evidence="7">N016-13</strain>
        <strain evidence="11">RA-N001-16</strain>
    </source>
</reference>
<dbReference type="EMBL" id="VZBT01000052">
    <property type="protein sequence ID" value="MQO03709.1"/>
    <property type="molecule type" value="Genomic_DNA"/>
</dbReference>
<dbReference type="EMBL" id="VZAP01000028">
    <property type="protein sequence ID" value="MQO91425.1"/>
    <property type="molecule type" value="Genomic_DNA"/>
</dbReference>
<evidence type="ECO:0000313" key="34">
    <source>
        <dbReference type="Proteomes" id="UP000284562"/>
    </source>
</evidence>
<dbReference type="EMBL" id="JANDXR010000010">
    <property type="protein sequence ID" value="MCP9501813.1"/>
    <property type="molecule type" value="Genomic_DNA"/>
</dbReference>
<dbReference type="Proteomes" id="UP001196316">
    <property type="component" value="Unassembled WGS sequence"/>
</dbReference>
<dbReference type="EMBL" id="JAPDUM010000003">
    <property type="protein sequence ID" value="MCW4166539.1"/>
    <property type="molecule type" value="Genomic_DNA"/>
</dbReference>
<evidence type="ECO:0000313" key="39">
    <source>
        <dbReference type="Proteomes" id="UP000286113"/>
    </source>
</evidence>
<evidence type="ECO:0000313" key="42">
    <source>
        <dbReference type="Proteomes" id="UP000358159"/>
    </source>
</evidence>
<dbReference type="EMBL" id="QSAG01000041">
    <property type="protein sequence ID" value="RGW40359.1"/>
    <property type="molecule type" value="Genomic_DNA"/>
</dbReference>
<dbReference type="Proteomes" id="UP000406735">
    <property type="component" value="Unassembled WGS sequence"/>
</dbReference>
<evidence type="ECO:0000313" key="37">
    <source>
        <dbReference type="Proteomes" id="UP000285604"/>
    </source>
</evidence>
<dbReference type="EMBL" id="JAPDVD010000003">
    <property type="protein sequence ID" value="MCW4138941.1"/>
    <property type="molecule type" value="Genomic_DNA"/>
</dbReference>
<dbReference type="Proteomes" id="UP000285604">
    <property type="component" value="Unassembled WGS sequence"/>
</dbReference>
<dbReference type="EMBL" id="QSSA01000039">
    <property type="protein sequence ID" value="RGL55417.1"/>
    <property type="molecule type" value="Genomic_DNA"/>
</dbReference>
<proteinExistence type="predicted"/>
<dbReference type="Proteomes" id="UP001208620">
    <property type="component" value="Unassembled WGS sequence"/>
</dbReference>
<evidence type="ECO:0000313" key="6">
    <source>
        <dbReference type="EMBL" id="MCP9600768.1"/>
    </source>
</evidence>
<evidence type="ECO:0000313" key="5">
    <source>
        <dbReference type="EMBL" id="MCP9550653.1"/>
    </source>
</evidence>
<evidence type="ECO:0000313" key="35">
    <source>
        <dbReference type="Proteomes" id="UP000284990"/>
    </source>
</evidence>
<evidence type="ECO:0000313" key="26">
    <source>
        <dbReference type="EMBL" id="RHA88813.1"/>
    </source>
</evidence>
<evidence type="ECO:0000313" key="13">
    <source>
        <dbReference type="EMBL" id="MQN76911.1"/>
    </source>
</evidence>
<reference evidence="4" key="5">
    <citation type="submission" date="2022-07" db="EMBL/GenBank/DDBJ databases">
        <title>Prevotella copri.</title>
        <authorList>
            <person name="Yang C."/>
        </authorList>
    </citation>
    <scope>NUCLEOTIDE SEQUENCE</scope>
    <source>
        <strain evidence="6">HF1476</strain>
        <strain evidence="5">HF1805</strain>
        <strain evidence="4">HF88</strain>
    </source>
</reference>
<dbReference type="GeneID" id="69850439"/>
<dbReference type="Proteomes" id="UP000286113">
    <property type="component" value="Unassembled WGS sequence"/>
</dbReference>
<evidence type="ECO:0000313" key="20">
    <source>
        <dbReference type="EMBL" id="RGS10036.1"/>
    </source>
</evidence>
<sequence>MAVAKRNLEEIGESLENMGMNDRPSLLNTEMAKSEEDKNISKGGRKRKSYWTAEERRTRTSVATYLNKEELLLLKMKCLSDDIPQENLLYNILMDYLKK</sequence>
<evidence type="ECO:0000313" key="18">
    <source>
        <dbReference type="EMBL" id="RGL55417.1"/>
    </source>
</evidence>
<evidence type="ECO:0000313" key="8">
    <source>
        <dbReference type="EMBL" id="MCW4133093.1"/>
    </source>
</evidence>
<dbReference type="Proteomes" id="UP000421283">
    <property type="component" value="Unassembled WGS sequence"/>
</dbReference>
<dbReference type="EMBL" id="QRVN01000049">
    <property type="protein sequence ID" value="RGS44874.1"/>
    <property type="molecule type" value="Genomic_DNA"/>
</dbReference>
<name>A0A174K8A8_9BACT</name>
<dbReference type="AlphaFoldDB" id="A0A174K8A8"/>
<dbReference type="EMBL" id="QRNN01000162">
    <property type="protein sequence ID" value="RHK43681.1"/>
    <property type="molecule type" value="Genomic_DNA"/>
</dbReference>
<evidence type="ECO:0000313" key="32">
    <source>
        <dbReference type="Proteomes" id="UP000283785"/>
    </source>
</evidence>
<evidence type="ECO:0000313" key="27">
    <source>
        <dbReference type="EMBL" id="RHG62606.1"/>
    </source>
</evidence>
<dbReference type="Proteomes" id="UP000285776">
    <property type="component" value="Unassembled WGS sequence"/>
</dbReference>
<dbReference type="Proteomes" id="UP000421408">
    <property type="component" value="Unassembled WGS sequence"/>
</dbReference>
<evidence type="ECO:0000313" key="19">
    <source>
        <dbReference type="EMBL" id="RGN05463.1"/>
    </source>
</evidence>
<dbReference type="Proteomes" id="UP001209168">
    <property type="component" value="Unassembled WGS sequence"/>
</dbReference>
<evidence type="ECO:0000313" key="4">
    <source>
        <dbReference type="EMBL" id="MCP9501813.1"/>
    </source>
</evidence>
<dbReference type="Proteomes" id="UP001200307">
    <property type="component" value="Unassembled WGS sequence"/>
</dbReference>
<evidence type="ECO:0000313" key="31">
    <source>
        <dbReference type="Proteomes" id="UP000261245"/>
    </source>
</evidence>
<comment type="caution">
    <text evidence="10">The sequence shown here is derived from an EMBL/GenBank/DDBJ whole genome shotgun (WGS) entry which is preliminary data.</text>
</comment>
<dbReference type="EMBL" id="JANDWN010000038">
    <property type="protein sequence ID" value="MCP9600768.1"/>
    <property type="molecule type" value="Genomic_DNA"/>
</dbReference>
<dbReference type="Proteomes" id="UP001204486">
    <property type="component" value="Unassembled WGS sequence"/>
</dbReference>
<evidence type="ECO:0000313" key="15">
    <source>
        <dbReference type="EMBL" id="MQO03709.1"/>
    </source>
</evidence>
<evidence type="ECO:0000313" key="44">
    <source>
        <dbReference type="Proteomes" id="UP000406735"/>
    </source>
</evidence>
<dbReference type="Proteomes" id="UP001209074">
    <property type="component" value="Unassembled WGS sequence"/>
</dbReference>
<dbReference type="EMBL" id="VZAZ01000024">
    <property type="protein sequence ID" value="MQO55326.1"/>
    <property type="molecule type" value="Genomic_DNA"/>
</dbReference>
<dbReference type="EMBL" id="VZCY01000012">
    <property type="protein sequence ID" value="MQN08614.1"/>
    <property type="molecule type" value="Genomic_DNA"/>
</dbReference>
<dbReference type="Proteomes" id="UP000285236">
    <property type="component" value="Unassembled WGS sequence"/>
</dbReference>
<dbReference type="Proteomes" id="UP000286211">
    <property type="component" value="Unassembled WGS sequence"/>
</dbReference>
<evidence type="ECO:0000313" key="12">
    <source>
        <dbReference type="EMBL" id="MQN08614.1"/>
    </source>
</evidence>
<organism evidence="10 48">
    <name type="scientific">Segatella copri</name>
    <dbReference type="NCBI Taxonomy" id="165179"/>
    <lineage>
        <taxon>Bacteria</taxon>
        <taxon>Pseudomonadati</taxon>
        <taxon>Bacteroidota</taxon>
        <taxon>Bacteroidia</taxon>
        <taxon>Bacteroidales</taxon>
        <taxon>Prevotellaceae</taxon>
        <taxon>Segatella</taxon>
    </lineage>
</organism>
<dbReference type="Proteomes" id="UP000261245">
    <property type="component" value="Unassembled WGS sequence"/>
</dbReference>
<dbReference type="EMBL" id="QSAV01000076">
    <property type="protein sequence ID" value="RGW74086.1"/>
    <property type="molecule type" value="Genomic_DNA"/>
</dbReference>
<evidence type="ECO:0000313" key="40">
    <source>
        <dbReference type="Proteomes" id="UP000286211"/>
    </source>
</evidence>
<dbReference type="Proteomes" id="UP000284562">
    <property type="component" value="Unassembled WGS sequence"/>
</dbReference>
<dbReference type="Proteomes" id="UP000390763">
    <property type="component" value="Unassembled WGS sequence"/>
</dbReference>
<dbReference type="Proteomes" id="UP001206014">
    <property type="component" value="Unassembled WGS sequence"/>
</dbReference>
<evidence type="ECO:0000313" key="36">
    <source>
        <dbReference type="Proteomes" id="UP000285236"/>
    </source>
</evidence>
<dbReference type="EMBL" id="VZCC01000083">
    <property type="protein sequence ID" value="MQN84539.1"/>
    <property type="molecule type" value="Genomic_DNA"/>
</dbReference>
<evidence type="ECO:0000313" key="41">
    <source>
        <dbReference type="Proteomes" id="UP000286501"/>
    </source>
</evidence>
<evidence type="ECO:0000313" key="7">
    <source>
        <dbReference type="EMBL" id="MCW4094256.1"/>
    </source>
</evidence>